<evidence type="ECO:0008006" key="3">
    <source>
        <dbReference type="Google" id="ProtNLM"/>
    </source>
</evidence>
<evidence type="ECO:0000313" key="2">
    <source>
        <dbReference type="Proteomes" id="UP001280121"/>
    </source>
</evidence>
<proteinExistence type="predicted"/>
<dbReference type="AlphaFoldDB" id="A0AAD9TD53"/>
<protein>
    <recommendedName>
        <fullName evidence="3">Reverse transcriptase</fullName>
    </recommendedName>
</protein>
<accession>A0AAD9TD53</accession>
<organism evidence="1 2">
    <name type="scientific">Dipteronia dyeriana</name>
    <dbReference type="NCBI Taxonomy" id="168575"/>
    <lineage>
        <taxon>Eukaryota</taxon>
        <taxon>Viridiplantae</taxon>
        <taxon>Streptophyta</taxon>
        <taxon>Embryophyta</taxon>
        <taxon>Tracheophyta</taxon>
        <taxon>Spermatophyta</taxon>
        <taxon>Magnoliopsida</taxon>
        <taxon>eudicotyledons</taxon>
        <taxon>Gunneridae</taxon>
        <taxon>Pentapetalae</taxon>
        <taxon>rosids</taxon>
        <taxon>malvids</taxon>
        <taxon>Sapindales</taxon>
        <taxon>Sapindaceae</taxon>
        <taxon>Hippocastanoideae</taxon>
        <taxon>Acereae</taxon>
        <taxon>Dipteronia</taxon>
    </lineage>
</organism>
<dbReference type="PANTHER" id="PTHR33116:SF75">
    <property type="entry name" value="RIBONUCLEASE H PROTEIN"/>
    <property type="match status" value="1"/>
</dbReference>
<gene>
    <name evidence="1" type="ORF">Ddye_032659</name>
</gene>
<dbReference type="Proteomes" id="UP001280121">
    <property type="component" value="Unassembled WGS sequence"/>
</dbReference>
<keyword evidence="2" id="KW-1185">Reference proteome</keyword>
<sequence>MASGLRINFHKSCVIKLAKRAMNDQEWAAAFRCKKALLPITYLGMSLGERPSKAFWKRVLQRVEKRLALWKRKFLSKGGRLVLIKAVLSSIHTYFMSVFKMPTSVALAIEKCQRSFFWGDGVEKRKVHAIDCKTMCSGKRNDRLGIGMMADKNNGMLAKWVWRYGKENNTLWKRVICSKIRKRETDTLVWLFCPKGMFSIQSYRICVEQAGQEDVKSVKSLRKEKWNPHAATVMKFNVDGFVRWGYGKAGIEGVMQKSLGNASVCYNSRASNGMADSLAKKSVTMDEELIEWHKI</sequence>
<reference evidence="1" key="1">
    <citation type="journal article" date="2023" name="Plant J.">
        <title>Genome sequences and population genomics provide insights into the demographic history, inbreeding, and mutation load of two 'living fossil' tree species of Dipteronia.</title>
        <authorList>
            <person name="Feng Y."/>
            <person name="Comes H.P."/>
            <person name="Chen J."/>
            <person name="Zhu S."/>
            <person name="Lu R."/>
            <person name="Zhang X."/>
            <person name="Li P."/>
            <person name="Qiu J."/>
            <person name="Olsen K.M."/>
            <person name="Qiu Y."/>
        </authorList>
    </citation>
    <scope>NUCLEOTIDE SEQUENCE</scope>
    <source>
        <strain evidence="1">KIB01</strain>
    </source>
</reference>
<dbReference type="EMBL" id="JANJYI010000062">
    <property type="protein sequence ID" value="KAK2633409.1"/>
    <property type="molecule type" value="Genomic_DNA"/>
</dbReference>
<name>A0AAD9TD53_9ROSI</name>
<comment type="caution">
    <text evidence="1">The sequence shown here is derived from an EMBL/GenBank/DDBJ whole genome shotgun (WGS) entry which is preliminary data.</text>
</comment>
<evidence type="ECO:0000313" key="1">
    <source>
        <dbReference type="EMBL" id="KAK2633409.1"/>
    </source>
</evidence>
<dbReference type="PANTHER" id="PTHR33116">
    <property type="entry name" value="REVERSE TRANSCRIPTASE ZINC-BINDING DOMAIN-CONTAINING PROTEIN-RELATED-RELATED"/>
    <property type="match status" value="1"/>
</dbReference>